<feature type="region of interest" description="Disordered" evidence="1">
    <location>
        <begin position="240"/>
        <end position="278"/>
    </location>
</feature>
<sequence length="363" mass="37449">MEHDACLFELLVFSNNFFTPDTSFPPPVPASDDVAFNNHPIAPAVLEADLCVTTPEDDVSRFGQDGDDEECYEESHNGIALEFEGKEALGSFSSGGEMEVSAPSTSADAEDADLNGKPIVDGAGIPSGVEILETVDEENHEHMHVSTPDDEEASGAPAQDPGAGASENEDSFFRQSGDPIVQDGGTSVGQVAPALDDEGGADAGARLDITSPSTSARAPSVPASPFIDFVREHRALQEGGVPQMGSESSGSCGPDSHSSPVSASGMDVSPRRGGELHLIGGDAIPEQEETPSQTWCIEPDLCLEDRVGSSSQDVSVEVAVDGGAGATDSSAVESKTGEATSATAQPESEPGVQCGVMEEDQPE</sequence>
<evidence type="ECO:0000313" key="2">
    <source>
        <dbReference type="EMBL" id="CAD8807522.1"/>
    </source>
</evidence>
<feature type="compositionally biased region" description="Low complexity" evidence="1">
    <location>
        <begin position="245"/>
        <end position="259"/>
    </location>
</feature>
<dbReference type="AlphaFoldDB" id="A0A7S0WBR8"/>
<gene>
    <name evidence="2" type="ORF">HTEP1355_LOCUS21202</name>
</gene>
<proteinExistence type="predicted"/>
<feature type="region of interest" description="Disordered" evidence="1">
    <location>
        <begin position="318"/>
        <end position="363"/>
    </location>
</feature>
<evidence type="ECO:0000256" key="1">
    <source>
        <dbReference type="SAM" id="MobiDB-lite"/>
    </source>
</evidence>
<protein>
    <submittedName>
        <fullName evidence="2">Uncharacterized protein</fullName>
    </submittedName>
</protein>
<feature type="region of interest" description="Disordered" evidence="1">
    <location>
        <begin position="92"/>
        <end position="125"/>
    </location>
</feature>
<reference evidence="2" key="1">
    <citation type="submission" date="2021-01" db="EMBL/GenBank/DDBJ databases">
        <authorList>
            <person name="Corre E."/>
            <person name="Pelletier E."/>
            <person name="Niang G."/>
            <person name="Scheremetjew M."/>
            <person name="Finn R."/>
            <person name="Kale V."/>
            <person name="Holt S."/>
            <person name="Cochrane G."/>
            <person name="Meng A."/>
            <person name="Brown T."/>
            <person name="Cohen L."/>
        </authorList>
    </citation>
    <scope>NUCLEOTIDE SEQUENCE</scope>
    <source>
        <strain evidence="2">CCMP443</strain>
    </source>
</reference>
<organism evidence="2">
    <name type="scientific">Hemiselmis tepida</name>
    <dbReference type="NCBI Taxonomy" id="464990"/>
    <lineage>
        <taxon>Eukaryota</taxon>
        <taxon>Cryptophyceae</taxon>
        <taxon>Cryptomonadales</taxon>
        <taxon>Hemiselmidaceae</taxon>
        <taxon>Hemiselmis</taxon>
    </lineage>
</organism>
<accession>A0A7S0WBR8</accession>
<feature type="compositionally biased region" description="Polar residues" evidence="1">
    <location>
        <begin position="327"/>
        <end position="346"/>
    </location>
</feature>
<feature type="region of interest" description="Disordered" evidence="1">
    <location>
        <begin position="140"/>
        <end position="222"/>
    </location>
</feature>
<dbReference type="EMBL" id="HBFN01036554">
    <property type="protein sequence ID" value="CAD8807522.1"/>
    <property type="molecule type" value="Transcribed_RNA"/>
</dbReference>
<name>A0A7S0WBR8_9CRYP</name>